<gene>
    <name evidence="2" type="ORF">HNR20_002436</name>
</gene>
<dbReference type="Proteomes" id="UP000586947">
    <property type="component" value="Unassembled WGS sequence"/>
</dbReference>
<dbReference type="AlphaFoldDB" id="A0A840W451"/>
<evidence type="ECO:0000313" key="3">
    <source>
        <dbReference type="Proteomes" id="UP000586947"/>
    </source>
</evidence>
<keyword evidence="3" id="KW-1185">Reference proteome</keyword>
<protein>
    <recommendedName>
        <fullName evidence="1">DUF397 domain-containing protein</fullName>
    </recommendedName>
</protein>
<sequence length="38" mass="4147">MATNLGDVVGVRDSKDPDGPVLVVDAYSWRFFVVAPPR</sequence>
<proteinExistence type="predicted"/>
<comment type="caution">
    <text evidence="2">The sequence shown here is derived from an EMBL/GenBank/DDBJ whole genome shotgun (WGS) entry which is preliminary data.</text>
</comment>
<evidence type="ECO:0000313" key="2">
    <source>
        <dbReference type="EMBL" id="MBB5477931.1"/>
    </source>
</evidence>
<organism evidence="2 3">
    <name type="scientific">Micromonospora parathelypteridis</name>
    <dbReference type="NCBI Taxonomy" id="1839617"/>
    <lineage>
        <taxon>Bacteria</taxon>
        <taxon>Bacillati</taxon>
        <taxon>Actinomycetota</taxon>
        <taxon>Actinomycetes</taxon>
        <taxon>Micromonosporales</taxon>
        <taxon>Micromonosporaceae</taxon>
        <taxon>Micromonospora</taxon>
    </lineage>
</organism>
<name>A0A840W451_9ACTN</name>
<dbReference type="InterPro" id="IPR007278">
    <property type="entry name" value="DUF397"/>
</dbReference>
<dbReference type="Pfam" id="PF04149">
    <property type="entry name" value="DUF397"/>
    <property type="match status" value="1"/>
</dbReference>
<feature type="domain" description="DUF397" evidence="1">
    <location>
        <begin position="9"/>
        <end position="33"/>
    </location>
</feature>
<evidence type="ECO:0000259" key="1">
    <source>
        <dbReference type="Pfam" id="PF04149"/>
    </source>
</evidence>
<reference evidence="2 3" key="1">
    <citation type="submission" date="2020-08" db="EMBL/GenBank/DDBJ databases">
        <title>Sequencing the genomes of 1000 actinobacteria strains.</title>
        <authorList>
            <person name="Klenk H.-P."/>
        </authorList>
    </citation>
    <scope>NUCLEOTIDE SEQUENCE [LARGE SCALE GENOMIC DNA]</scope>
    <source>
        <strain evidence="2 3">DSM 103125</strain>
    </source>
</reference>
<dbReference type="EMBL" id="JACHDP010000001">
    <property type="protein sequence ID" value="MBB5477931.1"/>
    <property type="molecule type" value="Genomic_DNA"/>
</dbReference>
<accession>A0A840W451</accession>